<dbReference type="RefSeq" id="WP_012793251.1">
    <property type="nucleotide sequence ID" value="NC_013132.1"/>
</dbReference>
<organism evidence="1 2">
    <name type="scientific">Chitinophaga pinensis (strain ATCC 43595 / DSM 2588 / LMG 13176 / NBRC 15968 / NCIMB 11800 / UQM 2034)</name>
    <dbReference type="NCBI Taxonomy" id="485918"/>
    <lineage>
        <taxon>Bacteria</taxon>
        <taxon>Pseudomonadati</taxon>
        <taxon>Bacteroidota</taxon>
        <taxon>Chitinophagia</taxon>
        <taxon>Chitinophagales</taxon>
        <taxon>Chitinophagaceae</taxon>
        <taxon>Chitinophaga</taxon>
    </lineage>
</organism>
<dbReference type="Proteomes" id="UP000002215">
    <property type="component" value="Chromosome"/>
</dbReference>
<dbReference type="PANTHER" id="PTHR41930">
    <property type="entry name" value="UPF0200 PROTEIN MJ1399"/>
    <property type="match status" value="1"/>
</dbReference>
<dbReference type="SUPFAM" id="SSF52540">
    <property type="entry name" value="P-loop containing nucleoside triphosphate hydrolases"/>
    <property type="match status" value="1"/>
</dbReference>
<proteinExistence type="predicted"/>
<accession>A0A979G8V7</accession>
<evidence type="ECO:0008006" key="3">
    <source>
        <dbReference type="Google" id="ProtNLM"/>
    </source>
</evidence>
<name>A0A979G8V7_CHIPD</name>
<gene>
    <name evidence="1" type="ordered locus">Cpin_5660</name>
</gene>
<dbReference type="Pfam" id="PF13238">
    <property type="entry name" value="AAA_18"/>
    <property type="match status" value="1"/>
</dbReference>
<protein>
    <recommendedName>
        <fullName evidence="3">AAA family ATPase</fullName>
    </recommendedName>
</protein>
<dbReference type="Gene3D" id="3.40.50.300">
    <property type="entry name" value="P-loop containing nucleotide triphosphate hydrolases"/>
    <property type="match status" value="1"/>
</dbReference>
<dbReference type="EMBL" id="CP001699">
    <property type="protein sequence ID" value="ACU63084.1"/>
    <property type="molecule type" value="Genomic_DNA"/>
</dbReference>
<sequence>MNSDQIKIALSGKSGSGKTEIAKFLAKNYNLRICHTGALVRKLAIQYFASESKDILQKIDDSFNNIERGVWLKAALREIDNNTSHIVIDSLRYIEDYEYAKRNGFSIWRIECEQNSRYDRLRSRGQLFSTQNEMHSSECDLDGYPVDVLITNNSNSLIKLHEIIQAVIK</sequence>
<dbReference type="InterPro" id="IPR027417">
    <property type="entry name" value="P-loop_NTPase"/>
</dbReference>
<dbReference type="KEGG" id="cpi:Cpin_5660"/>
<evidence type="ECO:0000313" key="1">
    <source>
        <dbReference type="EMBL" id="ACU63084.1"/>
    </source>
</evidence>
<dbReference type="PANTHER" id="PTHR41930:SF1">
    <property type="entry name" value="DEPHOSPHO-COA KINASE"/>
    <property type="match status" value="1"/>
</dbReference>
<dbReference type="AlphaFoldDB" id="A0A979G8V7"/>
<reference evidence="1 2" key="2">
    <citation type="journal article" date="2010" name="Stand. Genomic Sci.">
        <title>Complete genome sequence of Chitinophaga pinensis type strain (UQM 2034).</title>
        <authorList>
            <person name="Glavina Del Rio T."/>
            <person name="Abt B."/>
            <person name="Spring S."/>
            <person name="Lapidus A."/>
            <person name="Nolan M."/>
            <person name="Tice H."/>
            <person name="Copeland A."/>
            <person name="Cheng J.F."/>
            <person name="Chen F."/>
            <person name="Bruce D."/>
            <person name="Goodwin L."/>
            <person name="Pitluck S."/>
            <person name="Ivanova N."/>
            <person name="Mavromatis K."/>
            <person name="Mikhailova N."/>
            <person name="Pati A."/>
            <person name="Chen A."/>
            <person name="Palaniappan K."/>
            <person name="Land M."/>
            <person name="Hauser L."/>
            <person name="Chang Y.J."/>
            <person name="Jeffries C.D."/>
            <person name="Chain P."/>
            <person name="Saunders E."/>
            <person name="Detter J.C."/>
            <person name="Brettin T."/>
            <person name="Rohde M."/>
            <person name="Goker M."/>
            <person name="Bristow J."/>
            <person name="Eisen J.A."/>
            <person name="Markowitz V."/>
            <person name="Hugenholtz P."/>
            <person name="Kyrpides N.C."/>
            <person name="Klenk H.P."/>
            <person name="Lucas S."/>
        </authorList>
    </citation>
    <scope>NUCLEOTIDE SEQUENCE [LARGE SCALE GENOMIC DNA]</scope>
    <source>
        <strain evidence="2">ATCC 43595 / DSM 2588 / LMG 13176 / NBRC 15968 / NCIMB 11800 / UQM 2034</strain>
    </source>
</reference>
<evidence type="ECO:0000313" key="2">
    <source>
        <dbReference type="Proteomes" id="UP000002215"/>
    </source>
</evidence>
<reference evidence="2" key="1">
    <citation type="submission" date="2009-08" db="EMBL/GenBank/DDBJ databases">
        <title>The complete genome of Chitinophaga pinensis DSM 2588.</title>
        <authorList>
            <consortium name="US DOE Joint Genome Institute (JGI-PGF)"/>
            <person name="Lucas S."/>
            <person name="Copeland A."/>
            <person name="Lapidus A."/>
            <person name="Glavina del Rio T."/>
            <person name="Dalin E."/>
            <person name="Tice H."/>
            <person name="Bruce D."/>
            <person name="Goodwin L."/>
            <person name="Pitluck S."/>
            <person name="Kyrpides N."/>
            <person name="Mavromatis K."/>
            <person name="Ivanova N."/>
            <person name="Mikhailova N."/>
            <person name="Sims D."/>
            <person name="Meinche L."/>
            <person name="Brettin T."/>
            <person name="Detter J.C."/>
            <person name="Han C."/>
            <person name="Larimer F."/>
            <person name="Land M."/>
            <person name="Hauser L."/>
            <person name="Markowitz V."/>
            <person name="Cheng J.-F."/>
            <person name="Hugenholtz P."/>
            <person name="Woyke T."/>
            <person name="Wu D."/>
            <person name="Spring S."/>
            <person name="Klenk H.-P."/>
            <person name="Eisen J.A."/>
        </authorList>
    </citation>
    <scope>NUCLEOTIDE SEQUENCE [LARGE SCALE GENOMIC DNA]</scope>
    <source>
        <strain evidence="2">ATCC 43595 / DSM 2588 / LMG 13176 / NBRC 15968 / NCIMB 11800 / UQM 2034</strain>
    </source>
</reference>